<evidence type="ECO:0000256" key="8">
    <source>
        <dbReference type="ARBA" id="ARBA00022692"/>
    </source>
</evidence>
<evidence type="ECO:0000256" key="9">
    <source>
        <dbReference type="ARBA" id="ARBA00022748"/>
    </source>
</evidence>
<protein>
    <recommendedName>
        <fullName evidence="4 12">Heme exporter protein D</fullName>
    </recommendedName>
</protein>
<sequence length="45" mass="5465">MYWSSWSEFLHMGGYGRYVWGSLAVMMVVIAAEIWQLRSRRRHME</sequence>
<evidence type="ECO:0000256" key="2">
    <source>
        <dbReference type="ARBA" id="ARBA00004377"/>
    </source>
</evidence>
<comment type="function">
    <text evidence="1 12">Required for the export of heme to the periplasm for the biogenesis of c-type cytochromes.</text>
</comment>
<evidence type="ECO:0000256" key="3">
    <source>
        <dbReference type="ARBA" id="ARBA00008741"/>
    </source>
</evidence>
<dbReference type="GO" id="GO:0017004">
    <property type="term" value="P:cytochrome complex assembly"/>
    <property type="evidence" value="ECO:0007669"/>
    <property type="project" value="UniProtKB-KW"/>
</dbReference>
<dbReference type="KEGG" id="cof:FOZ74_05460"/>
<evidence type="ECO:0000256" key="12">
    <source>
        <dbReference type="RuleBase" id="RU363101"/>
    </source>
</evidence>
<keyword evidence="6 12" id="KW-1003">Cell membrane</keyword>
<evidence type="ECO:0000313" key="13">
    <source>
        <dbReference type="EMBL" id="QEA14479.1"/>
    </source>
</evidence>
<dbReference type="GO" id="GO:0015886">
    <property type="term" value="P:heme transport"/>
    <property type="evidence" value="ECO:0007669"/>
    <property type="project" value="InterPro"/>
</dbReference>
<evidence type="ECO:0000256" key="10">
    <source>
        <dbReference type="ARBA" id="ARBA00022989"/>
    </source>
</evidence>
<dbReference type="OrthoDB" id="9815607at2"/>
<organism evidence="13 14">
    <name type="scientific">Comamonas flocculans</name>
    <dbReference type="NCBI Taxonomy" id="2597701"/>
    <lineage>
        <taxon>Bacteria</taxon>
        <taxon>Pseudomonadati</taxon>
        <taxon>Pseudomonadota</taxon>
        <taxon>Betaproteobacteria</taxon>
        <taxon>Burkholderiales</taxon>
        <taxon>Comamonadaceae</taxon>
        <taxon>Comamonas</taxon>
    </lineage>
</organism>
<dbReference type="GO" id="GO:0005886">
    <property type="term" value="C:plasma membrane"/>
    <property type="evidence" value="ECO:0007669"/>
    <property type="project" value="UniProtKB-SubCell"/>
</dbReference>
<keyword evidence="10 12" id="KW-1133">Transmembrane helix</keyword>
<dbReference type="EMBL" id="CP042344">
    <property type="protein sequence ID" value="QEA14479.1"/>
    <property type="molecule type" value="Genomic_DNA"/>
</dbReference>
<dbReference type="NCBIfam" id="TIGR03141">
    <property type="entry name" value="cytochro_ccmD"/>
    <property type="match status" value="1"/>
</dbReference>
<evidence type="ECO:0000256" key="7">
    <source>
        <dbReference type="ARBA" id="ARBA00022519"/>
    </source>
</evidence>
<feature type="transmembrane region" description="Helical" evidence="12">
    <location>
        <begin position="15"/>
        <end position="35"/>
    </location>
</feature>
<evidence type="ECO:0000256" key="4">
    <source>
        <dbReference type="ARBA" id="ARBA00016461"/>
    </source>
</evidence>
<proteinExistence type="inferred from homology"/>
<evidence type="ECO:0000256" key="5">
    <source>
        <dbReference type="ARBA" id="ARBA00022448"/>
    </source>
</evidence>
<comment type="similarity">
    <text evidence="3 12">Belongs to the CcmD/CycX/HelD family.</text>
</comment>
<accession>A0A5B8RY30</accession>
<keyword evidence="8 12" id="KW-0812">Transmembrane</keyword>
<keyword evidence="5 12" id="KW-0813">Transport</keyword>
<name>A0A5B8RY30_9BURK</name>
<evidence type="ECO:0000256" key="11">
    <source>
        <dbReference type="ARBA" id="ARBA00023136"/>
    </source>
</evidence>
<reference evidence="13 14" key="1">
    <citation type="submission" date="2019-07" db="EMBL/GenBank/DDBJ databases">
        <title>Complete genome sequence of Comamonas sp. NLF 7-7 isolated from livestock.</title>
        <authorList>
            <person name="Kim D.H."/>
            <person name="Kim J.G."/>
        </authorList>
    </citation>
    <scope>NUCLEOTIDE SEQUENCE [LARGE SCALE GENOMIC DNA]</scope>
    <source>
        <strain evidence="13 14">NLF 7-7</strain>
    </source>
</reference>
<evidence type="ECO:0000256" key="1">
    <source>
        <dbReference type="ARBA" id="ARBA00002442"/>
    </source>
</evidence>
<comment type="subcellular location">
    <subcellularLocation>
        <location evidence="2 12">Cell inner membrane</location>
        <topology evidence="2 12">Single-pass membrane protein</topology>
    </subcellularLocation>
</comment>
<gene>
    <name evidence="13" type="primary">ccmD</name>
    <name evidence="13" type="ORF">FOZ74_05460</name>
</gene>
<dbReference type="AlphaFoldDB" id="A0A5B8RY30"/>
<dbReference type="Proteomes" id="UP000321199">
    <property type="component" value="Chromosome"/>
</dbReference>
<evidence type="ECO:0000256" key="6">
    <source>
        <dbReference type="ARBA" id="ARBA00022475"/>
    </source>
</evidence>
<evidence type="ECO:0000313" key="14">
    <source>
        <dbReference type="Proteomes" id="UP000321199"/>
    </source>
</evidence>
<keyword evidence="11 12" id="KW-0472">Membrane</keyword>
<dbReference type="Pfam" id="PF04995">
    <property type="entry name" value="CcmD"/>
    <property type="match status" value="1"/>
</dbReference>
<keyword evidence="14" id="KW-1185">Reference proteome</keyword>
<keyword evidence="9 12" id="KW-0201">Cytochrome c-type biogenesis</keyword>
<keyword evidence="7 12" id="KW-0997">Cell inner membrane</keyword>
<dbReference type="InterPro" id="IPR007078">
    <property type="entry name" value="Haem_export_protD_CcmD"/>
</dbReference>